<evidence type="ECO:0000256" key="4">
    <source>
        <dbReference type="ARBA" id="ARBA00022777"/>
    </source>
</evidence>
<proteinExistence type="inferred from homology"/>
<feature type="domain" description="Carbohydrate kinase FGGY N-terminal" evidence="6">
    <location>
        <begin position="1"/>
        <end position="240"/>
    </location>
</feature>
<dbReference type="Pfam" id="PF02782">
    <property type="entry name" value="FGGY_C"/>
    <property type="match status" value="1"/>
</dbReference>
<keyword evidence="2" id="KW-0859">Xylose metabolism</keyword>
<evidence type="ECO:0000313" key="8">
    <source>
        <dbReference type="EMBL" id="GAA0263427.1"/>
    </source>
</evidence>
<dbReference type="InterPro" id="IPR043129">
    <property type="entry name" value="ATPase_NBD"/>
</dbReference>
<evidence type="ECO:0000256" key="5">
    <source>
        <dbReference type="RuleBase" id="RU003733"/>
    </source>
</evidence>
<dbReference type="PANTHER" id="PTHR43095">
    <property type="entry name" value="SUGAR KINASE"/>
    <property type="match status" value="1"/>
</dbReference>
<comment type="similarity">
    <text evidence="1 5">Belongs to the FGGY kinase family.</text>
</comment>
<dbReference type="InterPro" id="IPR018483">
    <property type="entry name" value="Carb_kinase_FGGY_CS"/>
</dbReference>
<keyword evidence="2" id="KW-0119">Carbohydrate metabolism</keyword>
<reference evidence="8 9" key="1">
    <citation type="journal article" date="2019" name="Int. J. Syst. Evol. Microbiol.">
        <title>The Global Catalogue of Microorganisms (GCM) 10K type strain sequencing project: providing services to taxonomists for standard genome sequencing and annotation.</title>
        <authorList>
            <consortium name="The Broad Institute Genomics Platform"/>
            <consortium name="The Broad Institute Genome Sequencing Center for Infectious Disease"/>
            <person name="Wu L."/>
            <person name="Ma J."/>
        </authorList>
    </citation>
    <scope>NUCLEOTIDE SEQUENCE [LARGE SCALE GENOMIC DNA]</scope>
    <source>
        <strain evidence="8 9">JCM 10425</strain>
    </source>
</reference>
<protein>
    <submittedName>
        <fullName evidence="8">FGGY-family carbohydrate kinase</fullName>
    </submittedName>
</protein>
<dbReference type="EMBL" id="BAAAGX010000023">
    <property type="protein sequence ID" value="GAA0263427.1"/>
    <property type="molecule type" value="Genomic_DNA"/>
</dbReference>
<dbReference type="PROSITE" id="PS00445">
    <property type="entry name" value="FGGY_KINASES_2"/>
    <property type="match status" value="1"/>
</dbReference>
<dbReference type="Proteomes" id="UP001500967">
    <property type="component" value="Unassembled WGS sequence"/>
</dbReference>
<dbReference type="PANTHER" id="PTHR43095:SF5">
    <property type="entry name" value="XYLULOSE KINASE"/>
    <property type="match status" value="1"/>
</dbReference>
<name>A0ABN0UWP2_9ACTN</name>
<keyword evidence="4 5" id="KW-0418">Kinase</keyword>
<dbReference type="InterPro" id="IPR000577">
    <property type="entry name" value="Carb_kinase_FGGY"/>
</dbReference>
<dbReference type="GO" id="GO:0016301">
    <property type="term" value="F:kinase activity"/>
    <property type="evidence" value="ECO:0007669"/>
    <property type="project" value="UniProtKB-KW"/>
</dbReference>
<keyword evidence="3 5" id="KW-0808">Transferase</keyword>
<dbReference type="CDD" id="cd07804">
    <property type="entry name" value="ASKHA_NBD_FGGY_RrXK-like"/>
    <property type="match status" value="1"/>
</dbReference>
<keyword evidence="9" id="KW-1185">Reference proteome</keyword>
<comment type="caution">
    <text evidence="8">The sequence shown here is derived from an EMBL/GenBank/DDBJ whole genome shotgun (WGS) entry which is preliminary data.</text>
</comment>
<dbReference type="Gene3D" id="3.30.420.40">
    <property type="match status" value="2"/>
</dbReference>
<organism evidence="8 9">
    <name type="scientific">Cryptosporangium japonicum</name>
    <dbReference type="NCBI Taxonomy" id="80872"/>
    <lineage>
        <taxon>Bacteria</taxon>
        <taxon>Bacillati</taxon>
        <taxon>Actinomycetota</taxon>
        <taxon>Actinomycetes</taxon>
        <taxon>Cryptosporangiales</taxon>
        <taxon>Cryptosporangiaceae</taxon>
        <taxon>Cryptosporangium</taxon>
    </lineage>
</organism>
<feature type="domain" description="Carbohydrate kinase FGGY C-terminal" evidence="7">
    <location>
        <begin position="253"/>
        <end position="430"/>
    </location>
</feature>
<evidence type="ECO:0000313" key="9">
    <source>
        <dbReference type="Proteomes" id="UP001500967"/>
    </source>
</evidence>
<dbReference type="InterPro" id="IPR018485">
    <property type="entry name" value="FGGY_C"/>
</dbReference>
<sequence length="483" mass="50996">MLLGIDIGTSSSKGVLVHPDGTLVASATREHGVSTPQPGWVEHDAVDVWWADFAALVTELLPAADEITGVGISGIGPCVLVTDADGRPLRPAILYGVDTRATAEIAELTDRYGAEEILARGGSPLTTQAVGPKLAWLRRHEPSTWAAARRLFMAGSWLVHELTGEYVLDHHSASQSSPLYDVDALAWAEDWANDIAPGLELPPLAWPGDVVGRVTARAADRTGLPEGVPVVAGTVDAWAEAVSVGVRNPGDVMLMYGTTMFLVEVLPERRSSAKLWGTVGAFPGTYTMAGGMATSGAITAWLRSLTGRSYPDLTEAAREAGPGADGLLMLPYFAGERTPLFDPDARGVVVGLTLRHGPGHLYRAALEGTAFGVRHNLEVMGDHGGRRLVAVGGGLQGGLWTQIVSDVLQEPQQLPTYTIGASYGDALLAGLGTGLVTDASGWNPIVSVVQPDPGAAARYDELYRLYRELYPATRHTAHRLAAG</sequence>
<dbReference type="PIRSF" id="PIRSF000538">
    <property type="entry name" value="GlpK"/>
    <property type="match status" value="1"/>
</dbReference>
<accession>A0ABN0UWP2</accession>
<evidence type="ECO:0000256" key="1">
    <source>
        <dbReference type="ARBA" id="ARBA00009156"/>
    </source>
</evidence>
<evidence type="ECO:0000256" key="3">
    <source>
        <dbReference type="ARBA" id="ARBA00022679"/>
    </source>
</evidence>
<dbReference type="SUPFAM" id="SSF53067">
    <property type="entry name" value="Actin-like ATPase domain"/>
    <property type="match status" value="2"/>
</dbReference>
<evidence type="ECO:0000256" key="2">
    <source>
        <dbReference type="ARBA" id="ARBA00022629"/>
    </source>
</evidence>
<dbReference type="InterPro" id="IPR050406">
    <property type="entry name" value="FGGY_Carb_Kinase"/>
</dbReference>
<evidence type="ECO:0000259" key="6">
    <source>
        <dbReference type="Pfam" id="PF00370"/>
    </source>
</evidence>
<dbReference type="RefSeq" id="WP_344651982.1">
    <property type="nucleotide sequence ID" value="NZ_BAAAGX010000023.1"/>
</dbReference>
<evidence type="ECO:0000259" key="7">
    <source>
        <dbReference type="Pfam" id="PF02782"/>
    </source>
</evidence>
<dbReference type="Pfam" id="PF00370">
    <property type="entry name" value="FGGY_N"/>
    <property type="match status" value="1"/>
</dbReference>
<gene>
    <name evidence="8" type="ORF">GCM10009539_56800</name>
</gene>
<dbReference type="InterPro" id="IPR018484">
    <property type="entry name" value="FGGY_N"/>
</dbReference>